<dbReference type="OrthoDB" id="2016436at2759"/>
<dbReference type="AlphaFoldDB" id="A0A1Y1I623"/>
<dbReference type="SUPFAM" id="SSF144010">
    <property type="entry name" value="CofE-like"/>
    <property type="match status" value="1"/>
</dbReference>
<evidence type="ECO:0008006" key="4">
    <source>
        <dbReference type="Google" id="ProtNLM"/>
    </source>
</evidence>
<evidence type="ECO:0000313" key="3">
    <source>
        <dbReference type="Proteomes" id="UP000054558"/>
    </source>
</evidence>
<feature type="region of interest" description="Disordered" evidence="1">
    <location>
        <begin position="1"/>
        <end position="45"/>
    </location>
</feature>
<keyword evidence="3" id="KW-1185">Reference proteome</keyword>
<dbReference type="OMA" id="TPPYDQT"/>
<evidence type="ECO:0000313" key="2">
    <source>
        <dbReference type="EMBL" id="GAQ84166.1"/>
    </source>
</evidence>
<dbReference type="Proteomes" id="UP000054558">
    <property type="component" value="Unassembled WGS sequence"/>
</dbReference>
<sequence length="433" mass="47220">MSLSYALEGDSTHVNSAPTTAGLVDSTGGTGGQSAETSSGPYGPSNDLWLTQEVDRLTSMQRALPSDGLLLTRGKWSCERRTASDIVLVGTMHFHNLSDRRELFIPELRAEATLLASDSLRNVITHTEVVPRHTGKYAVSARPDGYWQAFILEAGKTTSIEARVSIRAPDEQTSLDFLQAVWFRVHYIAYGPHGRTPHTQHAILPLSFPQADTATPQWRKAGPRAQVLPIRTHLLSHLDDPLAIFNRYVLPHARPGDILALGETPLAIMQGRFRHPSSLRLSWVALWACRLFHPTSSLATACGMQALVDIVGQLRVVAAALLAGVARLLRIRGMFYNLAGEQARLIDDVSGTLPPYDQFICLGPVRPQQTVDALRERTGVEAAIVDVNDLRKCQVLAASRGVDPQALAAALLDNPAGNADEQTPLVLVRIEPQ</sequence>
<accession>A0A1Y1I623</accession>
<protein>
    <recommendedName>
        <fullName evidence="4">F420-0:Gamma-glutamyl ligase</fullName>
    </recommendedName>
</protein>
<proteinExistence type="predicted"/>
<evidence type="ECO:0000256" key="1">
    <source>
        <dbReference type="SAM" id="MobiDB-lite"/>
    </source>
</evidence>
<gene>
    <name evidence="2" type="ORF">KFL_001790040</name>
</gene>
<reference evidence="2 3" key="1">
    <citation type="journal article" date="2014" name="Nat. Commun.">
        <title>Klebsormidium flaccidum genome reveals primary factors for plant terrestrial adaptation.</title>
        <authorList>
            <person name="Hori K."/>
            <person name="Maruyama F."/>
            <person name="Fujisawa T."/>
            <person name="Togashi T."/>
            <person name="Yamamoto N."/>
            <person name="Seo M."/>
            <person name="Sato S."/>
            <person name="Yamada T."/>
            <person name="Mori H."/>
            <person name="Tajima N."/>
            <person name="Moriyama T."/>
            <person name="Ikeuchi M."/>
            <person name="Watanabe M."/>
            <person name="Wada H."/>
            <person name="Kobayashi K."/>
            <person name="Saito M."/>
            <person name="Masuda T."/>
            <person name="Sasaki-Sekimoto Y."/>
            <person name="Mashiguchi K."/>
            <person name="Awai K."/>
            <person name="Shimojima M."/>
            <person name="Masuda S."/>
            <person name="Iwai M."/>
            <person name="Nobusawa T."/>
            <person name="Narise T."/>
            <person name="Kondo S."/>
            <person name="Saito H."/>
            <person name="Sato R."/>
            <person name="Murakawa M."/>
            <person name="Ihara Y."/>
            <person name="Oshima-Yamada Y."/>
            <person name="Ohtaka K."/>
            <person name="Satoh M."/>
            <person name="Sonobe K."/>
            <person name="Ishii M."/>
            <person name="Ohtani R."/>
            <person name="Kanamori-Sato M."/>
            <person name="Honoki R."/>
            <person name="Miyazaki D."/>
            <person name="Mochizuki H."/>
            <person name="Umetsu J."/>
            <person name="Higashi K."/>
            <person name="Shibata D."/>
            <person name="Kamiya Y."/>
            <person name="Sato N."/>
            <person name="Nakamura Y."/>
            <person name="Tabata S."/>
            <person name="Ida S."/>
            <person name="Kurokawa K."/>
            <person name="Ohta H."/>
        </authorList>
    </citation>
    <scope>NUCLEOTIDE SEQUENCE [LARGE SCALE GENOMIC DNA]</scope>
    <source>
        <strain evidence="2 3">NIES-2285</strain>
    </source>
</reference>
<dbReference type="EMBL" id="DF237128">
    <property type="protein sequence ID" value="GAQ84166.1"/>
    <property type="molecule type" value="Genomic_DNA"/>
</dbReference>
<name>A0A1Y1I623_KLENI</name>
<organism evidence="2 3">
    <name type="scientific">Klebsormidium nitens</name>
    <name type="common">Green alga</name>
    <name type="synonym">Ulothrix nitens</name>
    <dbReference type="NCBI Taxonomy" id="105231"/>
    <lineage>
        <taxon>Eukaryota</taxon>
        <taxon>Viridiplantae</taxon>
        <taxon>Streptophyta</taxon>
        <taxon>Klebsormidiophyceae</taxon>
        <taxon>Klebsormidiales</taxon>
        <taxon>Klebsormidiaceae</taxon>
        <taxon>Klebsormidium</taxon>
    </lineage>
</organism>